<dbReference type="OrthoDB" id="1375129at2"/>
<feature type="signal peptide" evidence="1">
    <location>
        <begin position="1"/>
        <end position="22"/>
    </location>
</feature>
<protein>
    <recommendedName>
        <fullName evidence="4">DUF4397 domain-containing protein</fullName>
    </recommendedName>
</protein>
<keyword evidence="3" id="KW-1185">Reference proteome</keyword>
<reference evidence="2 3" key="1">
    <citation type="journal article" date="2019" name="Environ. Microbiol.">
        <title>Species interactions and distinct microbial communities in high Arctic permafrost affected cryosols are associated with the CH4 and CO2 gas fluxes.</title>
        <authorList>
            <person name="Altshuler I."/>
            <person name="Hamel J."/>
            <person name="Turney S."/>
            <person name="Magnuson E."/>
            <person name="Levesque R."/>
            <person name="Greer C."/>
            <person name="Whyte L.G."/>
        </authorList>
    </citation>
    <scope>NUCLEOTIDE SEQUENCE [LARGE SCALE GENOMIC DNA]</scope>
    <source>
        <strain evidence="2 3">42</strain>
    </source>
</reference>
<dbReference type="AlphaFoldDB" id="A0A502E8D6"/>
<dbReference type="RefSeq" id="WP_140511419.1">
    <property type="nucleotide sequence ID" value="NZ_RCZH01000020.1"/>
</dbReference>
<evidence type="ECO:0000313" key="3">
    <source>
        <dbReference type="Proteomes" id="UP000319700"/>
    </source>
</evidence>
<comment type="caution">
    <text evidence="2">The sequence shown here is derived from an EMBL/GenBank/DDBJ whole genome shotgun (WGS) entry which is preliminary data.</text>
</comment>
<evidence type="ECO:0008006" key="4">
    <source>
        <dbReference type="Google" id="ProtNLM"/>
    </source>
</evidence>
<proteinExistence type="predicted"/>
<organism evidence="2 3">
    <name type="scientific">Flavobacterium pectinovorum</name>
    <dbReference type="NCBI Taxonomy" id="29533"/>
    <lineage>
        <taxon>Bacteria</taxon>
        <taxon>Pseudomonadati</taxon>
        <taxon>Bacteroidota</taxon>
        <taxon>Flavobacteriia</taxon>
        <taxon>Flavobacteriales</taxon>
        <taxon>Flavobacteriaceae</taxon>
        <taxon>Flavobacterium</taxon>
    </lineage>
</organism>
<keyword evidence="1" id="KW-0732">Signal</keyword>
<evidence type="ECO:0000256" key="1">
    <source>
        <dbReference type="SAM" id="SignalP"/>
    </source>
</evidence>
<dbReference type="Proteomes" id="UP000319700">
    <property type="component" value="Unassembled WGS sequence"/>
</dbReference>
<gene>
    <name evidence="2" type="ORF">EAH81_23760</name>
</gene>
<evidence type="ECO:0000313" key="2">
    <source>
        <dbReference type="EMBL" id="TPG33965.1"/>
    </source>
</evidence>
<name>A0A502E8D6_9FLAO</name>
<dbReference type="EMBL" id="RCZH01000020">
    <property type="protein sequence ID" value="TPG33965.1"/>
    <property type="molecule type" value="Genomic_DNA"/>
</dbReference>
<sequence>MKNKIVNALFFLIALLFLESCTNDELVPYYPEQKAGKLVIRGYNARADSIQIAVNGKIIKIGNKNAFVKNIVKDYDFVIYENAPKDVVITNKRSKEILHSYHITSNKSIDTISFYHKKDLWVDNVLATKPGVLTKTGNAGFKFIFPTFNKYSNTGYKGNLDGIIRNLDGETVAVAQNIGQNQYSIFVEFPASLPPIIKMELVKHGTTESYIPGKQIFVVMLMTKDKSRLIVLDEKKGDNGQFSGVDGSLNLLDFFEF</sequence>
<accession>A0A502E8D6</accession>
<feature type="chain" id="PRO_5021486445" description="DUF4397 domain-containing protein" evidence="1">
    <location>
        <begin position="23"/>
        <end position="257"/>
    </location>
</feature>